<dbReference type="GO" id="GO:0016887">
    <property type="term" value="F:ATP hydrolysis activity"/>
    <property type="evidence" value="ECO:0007669"/>
    <property type="project" value="InterPro"/>
</dbReference>
<dbReference type="SUPFAM" id="SSF52540">
    <property type="entry name" value="P-loop containing nucleoside triphosphate hydrolases"/>
    <property type="match status" value="1"/>
</dbReference>
<feature type="domain" description="AAA+ ATPase" evidence="1">
    <location>
        <begin position="48"/>
        <end position="192"/>
    </location>
</feature>
<reference evidence="2" key="1">
    <citation type="journal article" date="2011" name="Environ. Microbiol.">
        <title>Time-series analyses of Monterey Bay coastal microbial picoplankton using a 'genome proxy' microarray.</title>
        <authorList>
            <person name="Rich V.I."/>
            <person name="Pham V.D."/>
            <person name="Eppley J."/>
            <person name="Shi Y."/>
            <person name="DeLong E.F."/>
        </authorList>
    </citation>
    <scope>NUCLEOTIDE SEQUENCE</scope>
</reference>
<dbReference type="CDD" id="cd00009">
    <property type="entry name" value="AAA"/>
    <property type="match status" value="1"/>
</dbReference>
<dbReference type="PANTHER" id="PTHR42759">
    <property type="entry name" value="MOXR FAMILY PROTEIN"/>
    <property type="match status" value="1"/>
</dbReference>
<evidence type="ECO:0000259" key="1">
    <source>
        <dbReference type="SMART" id="SM00382"/>
    </source>
</evidence>
<dbReference type="Pfam" id="PF17863">
    <property type="entry name" value="AAA_lid_2"/>
    <property type="match status" value="1"/>
</dbReference>
<sequence length="334" mass="36841">MDTAPSTTMPAALSEQSGNFPQRFKDAMGEVIIGQQQVLELLVTALLCDGHVLLTGVPGLAKTMLVRCLAGLFQLSSNRIQCTPDLMPSDISGIEVLEETATRERHFRFIPGPVFTNLLLADEINRTSPRTQAALLQAMQERQVTVAGKTHTINRPFIVFATQNPIDSEGTYSLPEAQLDRFLFNIEITYPQFDEEVQIAQLELSAHPQEAPAIFDLEMLETLHTAAMSVPIAPSLVKAIVTMVRQSRPQESNLPEVQRFVEWGAGVRASQYLVRAARAHAFLKGDAAVRLEHVVAVAAAVLRHRIIPNFVAEAEGWTAERIVERLLVHLPTLA</sequence>
<dbReference type="InterPro" id="IPR050764">
    <property type="entry name" value="CbbQ/NirQ/NorQ/GpvN"/>
</dbReference>
<dbReference type="SMART" id="SM00382">
    <property type="entry name" value="AAA"/>
    <property type="match status" value="1"/>
</dbReference>
<dbReference type="PANTHER" id="PTHR42759:SF1">
    <property type="entry name" value="MAGNESIUM-CHELATASE SUBUNIT CHLD"/>
    <property type="match status" value="1"/>
</dbReference>
<dbReference type="InterPro" id="IPR027417">
    <property type="entry name" value="P-loop_NTPase"/>
</dbReference>
<organism evidence="2">
    <name type="scientific">uncultured delta proteobacterium HF0500_03A04</name>
    <dbReference type="NCBI Taxonomy" id="710834"/>
    <lineage>
        <taxon>Bacteria</taxon>
        <taxon>Deltaproteobacteria</taxon>
        <taxon>environmental samples</taxon>
    </lineage>
</organism>
<dbReference type="Gene3D" id="3.40.50.300">
    <property type="entry name" value="P-loop containing nucleotide triphosphate hydrolases"/>
    <property type="match status" value="1"/>
</dbReference>
<dbReference type="EMBL" id="GU474917">
    <property type="protein sequence ID" value="ADI19319.1"/>
    <property type="molecule type" value="Genomic_DNA"/>
</dbReference>
<dbReference type="InterPro" id="IPR003593">
    <property type="entry name" value="AAA+_ATPase"/>
</dbReference>
<name>E0XY28_9DELT</name>
<dbReference type="Gene3D" id="1.10.8.80">
    <property type="entry name" value="Magnesium chelatase subunit I, C-Terminal domain"/>
    <property type="match status" value="1"/>
</dbReference>
<proteinExistence type="predicted"/>
<dbReference type="GO" id="GO:0005524">
    <property type="term" value="F:ATP binding"/>
    <property type="evidence" value="ECO:0007669"/>
    <property type="project" value="InterPro"/>
</dbReference>
<protein>
    <submittedName>
        <fullName evidence="2">Moxr-like ATPases</fullName>
    </submittedName>
</protein>
<dbReference type="InterPro" id="IPR011703">
    <property type="entry name" value="ATPase_AAA-3"/>
</dbReference>
<dbReference type="AlphaFoldDB" id="E0XY28"/>
<dbReference type="Pfam" id="PF07726">
    <property type="entry name" value="AAA_3"/>
    <property type="match status" value="1"/>
</dbReference>
<accession>E0XY28</accession>
<evidence type="ECO:0000313" key="2">
    <source>
        <dbReference type="EMBL" id="ADI19319.1"/>
    </source>
</evidence>
<dbReference type="InterPro" id="IPR041628">
    <property type="entry name" value="ChlI/MoxR_AAA_lid"/>
</dbReference>
<dbReference type="PIRSF" id="PIRSF002849">
    <property type="entry name" value="AAA_ATPase_chaperone_MoxR_prd"/>
    <property type="match status" value="1"/>
</dbReference>